<proteinExistence type="predicted"/>
<evidence type="ECO:0008006" key="3">
    <source>
        <dbReference type="Google" id="ProtNLM"/>
    </source>
</evidence>
<reference evidence="2" key="1">
    <citation type="journal article" date="2018" name="Nat. Microbiol.">
        <title>Leveraging single-cell genomics to expand the fungal tree of life.</title>
        <authorList>
            <person name="Ahrendt S.R."/>
            <person name="Quandt C.A."/>
            <person name="Ciobanu D."/>
            <person name="Clum A."/>
            <person name="Salamov A."/>
            <person name="Andreopoulos B."/>
            <person name="Cheng J.F."/>
            <person name="Woyke T."/>
            <person name="Pelin A."/>
            <person name="Henrissat B."/>
            <person name="Reynolds N.K."/>
            <person name="Benny G.L."/>
            <person name="Smith M.E."/>
            <person name="James T.Y."/>
            <person name="Grigoriev I.V."/>
        </authorList>
    </citation>
    <scope>NUCLEOTIDE SEQUENCE [LARGE SCALE GENOMIC DNA]</scope>
    <source>
        <strain evidence="2">Baker2002</strain>
    </source>
</reference>
<accession>A0A4P9ZIR7</accession>
<sequence length="74" mass="8656">MTPTPKYFTHNGHYKTDPNKVCKAGSGKYNWGKAGDEMMDEEEYMHAGRRNSNHEVNESEIRRKMAYCERLLTN</sequence>
<protein>
    <recommendedName>
        <fullName evidence="3">Hyaluronan/mRNA-binding protein domain-containing protein</fullName>
    </recommendedName>
</protein>
<organism evidence="1 2">
    <name type="scientific">Metschnikowia bicuspidata</name>
    <dbReference type="NCBI Taxonomy" id="27322"/>
    <lineage>
        <taxon>Eukaryota</taxon>
        <taxon>Fungi</taxon>
        <taxon>Dikarya</taxon>
        <taxon>Ascomycota</taxon>
        <taxon>Saccharomycotina</taxon>
        <taxon>Pichiomycetes</taxon>
        <taxon>Metschnikowiaceae</taxon>
        <taxon>Metschnikowia</taxon>
    </lineage>
</organism>
<dbReference type="AlphaFoldDB" id="A0A4P9ZIR7"/>
<dbReference type="Proteomes" id="UP000268321">
    <property type="component" value="Unassembled WGS sequence"/>
</dbReference>
<name>A0A4P9ZIR7_9ASCO</name>
<gene>
    <name evidence="1" type="ORF">METBISCDRAFT_25984</name>
</gene>
<keyword evidence="2" id="KW-1185">Reference proteome</keyword>
<dbReference type="EMBL" id="ML004433">
    <property type="protein sequence ID" value="RKP32241.1"/>
    <property type="molecule type" value="Genomic_DNA"/>
</dbReference>
<dbReference type="OrthoDB" id="2122308at2759"/>
<evidence type="ECO:0000313" key="1">
    <source>
        <dbReference type="EMBL" id="RKP32241.1"/>
    </source>
</evidence>
<evidence type="ECO:0000313" key="2">
    <source>
        <dbReference type="Proteomes" id="UP000268321"/>
    </source>
</evidence>